<evidence type="ECO:0000256" key="8">
    <source>
        <dbReference type="SAM" id="Phobius"/>
    </source>
</evidence>
<feature type="transmembrane region" description="Helical" evidence="8">
    <location>
        <begin position="399"/>
        <end position="422"/>
    </location>
</feature>
<evidence type="ECO:0000256" key="5">
    <source>
        <dbReference type="ARBA" id="ARBA00023136"/>
    </source>
</evidence>
<evidence type="ECO:0000256" key="7">
    <source>
        <dbReference type="PIRSR" id="PIRSR600175-2"/>
    </source>
</evidence>
<feature type="disulfide bond" evidence="7">
    <location>
        <begin position="172"/>
        <end position="181"/>
    </location>
</feature>
<dbReference type="InterPro" id="IPR037272">
    <property type="entry name" value="SNS_sf"/>
</dbReference>
<name>A0AAN9GPJ8_9CAEN</name>
<feature type="binding site" evidence="6">
    <location>
        <position position="405"/>
    </location>
    <ligand>
        <name>Na(+)</name>
        <dbReference type="ChEBI" id="CHEBI:29101"/>
        <label>1</label>
    </ligand>
</feature>
<feature type="binding site" evidence="6">
    <location>
        <position position="474"/>
    </location>
    <ligand>
        <name>Na(+)</name>
        <dbReference type="ChEBI" id="CHEBI:29101"/>
        <label>1</label>
    </ligand>
</feature>
<protein>
    <recommendedName>
        <fullName evidence="11">Transporter</fullName>
    </recommendedName>
</protein>
<feature type="binding site" evidence="6">
    <location>
        <position position="471"/>
    </location>
    <ligand>
        <name>Na(+)</name>
        <dbReference type="ChEBI" id="CHEBI:29101"/>
        <label>1</label>
    </ligand>
</feature>
<evidence type="ECO:0000256" key="6">
    <source>
        <dbReference type="PIRSR" id="PIRSR600175-1"/>
    </source>
</evidence>
<feature type="transmembrane region" description="Helical" evidence="8">
    <location>
        <begin position="366"/>
        <end position="387"/>
    </location>
</feature>
<dbReference type="PROSITE" id="PS50267">
    <property type="entry name" value="NA_NEUROTRAN_SYMP_3"/>
    <property type="match status" value="1"/>
</dbReference>
<feature type="binding site" evidence="6">
    <location>
        <position position="70"/>
    </location>
    <ligand>
        <name>Na(+)</name>
        <dbReference type="ChEBI" id="CHEBI:29101"/>
        <label>1</label>
    </ligand>
</feature>
<proteinExistence type="predicted"/>
<feature type="binding site" evidence="6">
    <location>
        <position position="373"/>
    </location>
    <ligand>
        <name>Na(+)</name>
        <dbReference type="ChEBI" id="CHEBI:29101"/>
        <label>1</label>
    </ligand>
</feature>
<dbReference type="AlphaFoldDB" id="A0AAN9GPJ8"/>
<feature type="transmembrane region" description="Helical" evidence="8">
    <location>
        <begin position="618"/>
        <end position="640"/>
    </location>
</feature>
<feature type="transmembrane region" description="Helical" evidence="8">
    <location>
        <begin position="537"/>
        <end position="558"/>
    </location>
</feature>
<dbReference type="SUPFAM" id="SSF161070">
    <property type="entry name" value="SNF-like"/>
    <property type="match status" value="2"/>
</dbReference>
<keyword evidence="6" id="KW-0915">Sodium</keyword>
<sequence length="735" mass="81984">MADPSLEVKVEHLQDTVDQLSAKVDSYHISLVNIVDKKKKKKDDEGDENEERGNWGSKLDFLLSCLGYAVGLGNVWRFPILAYENGGGAFFIPYTIMLLLVGIPIFFLELALGQFSSSGPATCWRFAPLFSGIGVGMVIVSALVCIYYNMIIAWSLYYLFASFTSELPWAECRAPWATQFCLDYVKLMPRLNCTDDYGWSGDVDGACYNTSVVPKVIKAIWNETLAKSNDIERVLPTREYLRREVLGIDQDDNDPGLGNLGPIHWQLVLCLLLGWVFVCLTLCKGVKSSGKVVYVTATFPFLVLIILLVRGVLLEGYYTGIEFYITPHLEVLKSAKVSVNDTNTGIEFYITPDLEVLKSAKVWKEAANQIFFSLSASWGGLIALSSYNKFHNDIFRDALVVSFGNCLTSVFAGFVIFSYLGFLANELGADVSTVAGSGGTTLAFVVYPFAVTKMPVSTLWAILFFVMLVTLGVDSQFVLVETVTTSFLDIFPKTRKFKGFVVMCFCAAFFVLGLTLTTDGGLDMLDLMDTYAGGWNVLIIAICECIAIGWVYGARRFLRDIETMIGSKVCGCLPWVAFKYIWAACWCFVTPVVIVFVLIFSWIDYQRVDRLPQWADALGWLMTLSVIVAIFVVAIVKFCMAPGDSFGEKWRVVTSPTSDWGPALPKHRTLVTQYVPNFIVDPKNDSLPANAYQIEGGQTNLAYQRGRESYEDIHKHTHENWTLVSDESIYVSTKF</sequence>
<feature type="binding site" evidence="6">
    <location>
        <position position="69"/>
    </location>
    <ligand>
        <name>Na(+)</name>
        <dbReference type="ChEBI" id="CHEBI:29101"/>
        <label>1</label>
    </ligand>
</feature>
<evidence type="ECO:0000313" key="10">
    <source>
        <dbReference type="Proteomes" id="UP001374579"/>
    </source>
</evidence>
<comment type="caution">
    <text evidence="9">The sequence shown here is derived from an EMBL/GenBank/DDBJ whole genome shotgun (WGS) entry which is preliminary data.</text>
</comment>
<dbReference type="InterPro" id="IPR000175">
    <property type="entry name" value="Na/ntran_symport"/>
</dbReference>
<feature type="transmembrane region" description="Helical" evidence="8">
    <location>
        <begin position="579"/>
        <end position="603"/>
    </location>
</feature>
<feature type="transmembrane region" description="Helical" evidence="8">
    <location>
        <begin position="61"/>
        <end position="79"/>
    </location>
</feature>
<comment type="subcellular location">
    <subcellularLocation>
        <location evidence="1">Membrane</location>
        <topology evidence="1">Multi-pass membrane protein</topology>
    </subcellularLocation>
</comment>
<dbReference type="GO" id="GO:0005886">
    <property type="term" value="C:plasma membrane"/>
    <property type="evidence" value="ECO:0007669"/>
    <property type="project" value="TreeGrafter"/>
</dbReference>
<dbReference type="Proteomes" id="UP001374579">
    <property type="component" value="Unassembled WGS sequence"/>
</dbReference>
<feature type="transmembrane region" description="Helical" evidence="8">
    <location>
        <begin position="500"/>
        <end position="517"/>
    </location>
</feature>
<keyword evidence="5 8" id="KW-0472">Membrane</keyword>
<dbReference type="Pfam" id="PF00209">
    <property type="entry name" value="SNF"/>
    <property type="match status" value="2"/>
</dbReference>
<dbReference type="PROSITE" id="PS00754">
    <property type="entry name" value="NA_NEUROTRAN_SYMP_2"/>
    <property type="match status" value="1"/>
</dbReference>
<gene>
    <name evidence="9" type="ORF">V1264_001847</name>
</gene>
<dbReference type="GO" id="GO:0046872">
    <property type="term" value="F:metal ion binding"/>
    <property type="evidence" value="ECO:0007669"/>
    <property type="project" value="UniProtKB-KW"/>
</dbReference>
<dbReference type="EMBL" id="JBAMIC010000001">
    <property type="protein sequence ID" value="KAK7116103.1"/>
    <property type="molecule type" value="Genomic_DNA"/>
</dbReference>
<evidence type="ECO:0000256" key="3">
    <source>
        <dbReference type="ARBA" id="ARBA00022692"/>
    </source>
</evidence>
<keyword evidence="3 8" id="KW-0812">Transmembrane</keyword>
<keyword evidence="2" id="KW-0813">Transport</keyword>
<reference evidence="9 10" key="1">
    <citation type="submission" date="2024-02" db="EMBL/GenBank/DDBJ databases">
        <title>Chromosome-scale genome assembly of the rough periwinkle Littorina saxatilis.</title>
        <authorList>
            <person name="De Jode A."/>
            <person name="Faria R."/>
            <person name="Formenti G."/>
            <person name="Sims Y."/>
            <person name="Smith T.P."/>
            <person name="Tracey A."/>
            <person name="Wood J.M.D."/>
            <person name="Zagrodzka Z.B."/>
            <person name="Johannesson K."/>
            <person name="Butlin R.K."/>
            <person name="Leder E.H."/>
        </authorList>
    </citation>
    <scope>NUCLEOTIDE SEQUENCE [LARGE SCALE GENOMIC DNA]</scope>
    <source>
        <strain evidence="9">Snail1</strain>
        <tissue evidence="9">Muscle</tissue>
    </source>
</reference>
<evidence type="ECO:0008006" key="11">
    <source>
        <dbReference type="Google" id="ProtNLM"/>
    </source>
</evidence>
<evidence type="ECO:0000256" key="2">
    <source>
        <dbReference type="ARBA" id="ARBA00022448"/>
    </source>
</evidence>
<keyword evidence="4 8" id="KW-1133">Transmembrane helix</keyword>
<organism evidence="9 10">
    <name type="scientific">Littorina saxatilis</name>
    <dbReference type="NCBI Taxonomy" id="31220"/>
    <lineage>
        <taxon>Eukaryota</taxon>
        <taxon>Metazoa</taxon>
        <taxon>Spiralia</taxon>
        <taxon>Lophotrochozoa</taxon>
        <taxon>Mollusca</taxon>
        <taxon>Gastropoda</taxon>
        <taxon>Caenogastropoda</taxon>
        <taxon>Littorinimorpha</taxon>
        <taxon>Littorinoidea</taxon>
        <taxon>Littorinidae</taxon>
        <taxon>Littorina</taxon>
    </lineage>
</organism>
<dbReference type="GO" id="GO:0015375">
    <property type="term" value="F:glycine:sodium symporter activity"/>
    <property type="evidence" value="ECO:0007669"/>
    <property type="project" value="TreeGrafter"/>
</dbReference>
<feature type="binding site" evidence="6">
    <location>
        <position position="475"/>
    </location>
    <ligand>
        <name>Na(+)</name>
        <dbReference type="ChEBI" id="CHEBI:29101"/>
        <label>1</label>
    </ligand>
</feature>
<feature type="transmembrane region" description="Helical" evidence="8">
    <location>
        <begin position="91"/>
        <end position="112"/>
    </location>
</feature>
<feature type="binding site" evidence="6">
    <location>
        <position position="74"/>
    </location>
    <ligand>
        <name>Na(+)</name>
        <dbReference type="ChEBI" id="CHEBI:29101"/>
        <label>1</label>
    </ligand>
</feature>
<evidence type="ECO:0000256" key="1">
    <source>
        <dbReference type="ARBA" id="ARBA00004141"/>
    </source>
</evidence>
<feature type="transmembrane region" description="Helical" evidence="8">
    <location>
        <begin position="133"/>
        <end position="160"/>
    </location>
</feature>
<evidence type="ECO:0000256" key="4">
    <source>
        <dbReference type="ARBA" id="ARBA00022989"/>
    </source>
</evidence>
<keyword evidence="7" id="KW-1015">Disulfide bond</keyword>
<accession>A0AAN9GPJ8</accession>
<keyword evidence="6" id="KW-0479">Metal-binding</keyword>
<feature type="transmembrane region" description="Helical" evidence="8">
    <location>
        <begin position="263"/>
        <end position="283"/>
    </location>
</feature>
<keyword evidence="10" id="KW-1185">Reference proteome</keyword>
<dbReference type="PANTHER" id="PTHR11616">
    <property type="entry name" value="SODIUM/CHLORIDE DEPENDENT TRANSPORTER"/>
    <property type="match status" value="1"/>
</dbReference>
<dbReference type="PRINTS" id="PR00176">
    <property type="entry name" value="NANEUSMPORT"/>
</dbReference>
<evidence type="ECO:0000313" key="9">
    <source>
        <dbReference type="EMBL" id="KAK7116103.1"/>
    </source>
</evidence>
<dbReference type="PANTHER" id="PTHR11616:SF240">
    <property type="entry name" value="BLOATED TUBULES, ISOFORM B-RELATED"/>
    <property type="match status" value="1"/>
</dbReference>
<feature type="binding site" evidence="6">
    <location>
        <position position="67"/>
    </location>
    <ligand>
        <name>Na(+)</name>
        <dbReference type="ChEBI" id="CHEBI:29101"/>
        <label>1</label>
    </ligand>
</feature>
<feature type="transmembrane region" description="Helical" evidence="8">
    <location>
        <begin position="292"/>
        <end position="313"/>
    </location>
</feature>
<feature type="transmembrane region" description="Helical" evidence="8">
    <location>
        <begin position="459"/>
        <end position="480"/>
    </location>
</feature>